<proteinExistence type="predicted"/>
<reference evidence="2" key="1">
    <citation type="submission" date="2016-10" db="EMBL/GenBank/DDBJ databases">
        <authorList>
            <person name="Varghese N."/>
            <person name="Submissions S."/>
        </authorList>
    </citation>
    <scope>NUCLEOTIDE SEQUENCE [LARGE SCALE GENOMIC DNA]</scope>
    <source>
        <strain evidence="2">MO64</strain>
    </source>
</reference>
<dbReference type="AlphaFoldDB" id="A0A1I4FLC7"/>
<accession>A0A1I4FLC7</accession>
<gene>
    <name evidence="1" type="ORF">SAMN05192579_11817</name>
</gene>
<organism evidence="1 2">
    <name type="scientific">Rhodanobacter glycinis</name>
    <dbReference type="NCBI Taxonomy" id="582702"/>
    <lineage>
        <taxon>Bacteria</taxon>
        <taxon>Pseudomonadati</taxon>
        <taxon>Pseudomonadota</taxon>
        <taxon>Gammaproteobacteria</taxon>
        <taxon>Lysobacterales</taxon>
        <taxon>Rhodanobacteraceae</taxon>
        <taxon>Rhodanobacter</taxon>
    </lineage>
</organism>
<dbReference type="InterPro" id="IPR053916">
    <property type="entry name" value="DUF6978"/>
</dbReference>
<keyword evidence="2" id="KW-1185">Reference proteome</keyword>
<evidence type="ECO:0000313" key="2">
    <source>
        <dbReference type="Proteomes" id="UP000198725"/>
    </source>
</evidence>
<sequence>MLLALLTEERIQDLLAMPKSVVNKGAREIKDGKSYRLEYRAVAREADEEFVVFVRRHVDMEDNFTAGLRWMPKSGEPVILMRCNGGSHPHTNQLEKTGFPVGRCHVHVATERYIAAGKNAEHYAEITSDFQTHNGALHTLCRMCNILNLDTGPDEPDLFRK</sequence>
<protein>
    <submittedName>
        <fullName evidence="1">Uncharacterized protein</fullName>
    </submittedName>
</protein>
<evidence type="ECO:0000313" key="1">
    <source>
        <dbReference type="EMBL" id="SFL18130.1"/>
    </source>
</evidence>
<dbReference type="RefSeq" id="WP_092705053.1">
    <property type="nucleotide sequence ID" value="NZ_FOSR01000018.1"/>
</dbReference>
<dbReference type="EMBL" id="FOSR01000018">
    <property type="protein sequence ID" value="SFL18130.1"/>
    <property type="molecule type" value="Genomic_DNA"/>
</dbReference>
<dbReference type="Proteomes" id="UP000198725">
    <property type="component" value="Unassembled WGS sequence"/>
</dbReference>
<dbReference type="Pfam" id="PF22398">
    <property type="entry name" value="DUF6978"/>
    <property type="match status" value="1"/>
</dbReference>
<name>A0A1I4FLC7_9GAMM</name>